<accession>D2VT34</accession>
<dbReference type="RefSeq" id="XP_002672821.1">
    <property type="nucleotide sequence ID" value="XM_002672775.1"/>
</dbReference>
<sequence length="561" mass="65734">MFIRRTLLQRRNLFKVQSTRVNYFVALAKLGCYNEQFHIALFHRNEDSNKLELENRFRICSGGLENIKDKQINGGLIGQEFNQNENPFKSTKSLLDYKKQIKLEIENIVKGKQTNNATDEFLSLLIKNKETKEGIFYGIPSFLIDTIKKQLKSDILKDNEEWLFDYVFNAFKTNPLLKEYASNLYSCHLLKKYLTEYVSLNLEIIEFKKEIDNAVDETLEKELFESVFYFANYGLAMKLLSREETILMKNICQKHNEWSLLNKDDTLFDLETGMDIKINSCIELVRAVIDIVEGNYTQAETLLKKAIELDQNNVYAKGFILKECTHNLYPDNMEETKRNIERITEIFDNLRNRNSDNFPLCFSDYFILKGSVLLHAASLVQSTRNSSSEFVEFIEESKKYLELSEKGSKIPQHNIVNLINKAKVHILLEDYGTALFNIEKLLAVNFVLTEYQLRECIIVMANSLRLSGKAQEAIRRMEPYVKEPNSDIDLRYAWLLAHESLIEQSENKKAAFDICMLEYQSLLDWITDNPESNPYIYWSQITQLEQRIEQLSLKYQKLTWK</sequence>
<evidence type="ECO:0000313" key="1">
    <source>
        <dbReference type="EMBL" id="EFC40077.1"/>
    </source>
</evidence>
<proteinExistence type="predicted"/>
<dbReference type="EMBL" id="GG738895">
    <property type="protein sequence ID" value="EFC40077.1"/>
    <property type="molecule type" value="Genomic_DNA"/>
</dbReference>
<reference evidence="1 2" key="1">
    <citation type="journal article" date="2010" name="Cell">
        <title>The genome of Naegleria gruberi illuminates early eukaryotic versatility.</title>
        <authorList>
            <person name="Fritz-Laylin L.K."/>
            <person name="Prochnik S.E."/>
            <person name="Ginger M.L."/>
            <person name="Dacks J.B."/>
            <person name="Carpenter M.L."/>
            <person name="Field M.C."/>
            <person name="Kuo A."/>
            <person name="Paredez A."/>
            <person name="Chapman J."/>
            <person name="Pham J."/>
            <person name="Shu S."/>
            <person name="Neupane R."/>
            <person name="Cipriano M."/>
            <person name="Mancuso J."/>
            <person name="Tu H."/>
            <person name="Salamov A."/>
            <person name="Lindquist E."/>
            <person name="Shapiro H."/>
            <person name="Lucas S."/>
            <person name="Grigoriev I.V."/>
            <person name="Cande W.Z."/>
            <person name="Fulton C."/>
            <person name="Rokhsar D.S."/>
            <person name="Dawson S.C."/>
        </authorList>
    </citation>
    <scope>NUCLEOTIDE SEQUENCE [LARGE SCALE GENOMIC DNA]</scope>
    <source>
        <strain evidence="1 2">NEG-M</strain>
    </source>
</reference>
<dbReference type="KEGG" id="ngr:NAEGRDRAFT_72158"/>
<dbReference type="AlphaFoldDB" id="D2VT34"/>
<dbReference type="SUPFAM" id="SSF48452">
    <property type="entry name" value="TPR-like"/>
    <property type="match status" value="1"/>
</dbReference>
<dbReference type="VEuPathDB" id="AmoebaDB:NAEGRDRAFT_72158"/>
<name>D2VT34_NAEGR</name>
<dbReference type="InterPro" id="IPR011990">
    <property type="entry name" value="TPR-like_helical_dom_sf"/>
</dbReference>
<dbReference type="InParanoid" id="D2VT34"/>
<protein>
    <submittedName>
        <fullName evidence="1">Predicted protein</fullName>
    </submittedName>
</protein>
<keyword evidence="2" id="KW-1185">Reference proteome</keyword>
<dbReference type="GeneID" id="8854548"/>
<evidence type="ECO:0000313" key="2">
    <source>
        <dbReference type="Proteomes" id="UP000006671"/>
    </source>
</evidence>
<gene>
    <name evidence="1" type="ORF">NAEGRDRAFT_72158</name>
</gene>
<dbReference type="Gene3D" id="1.25.40.10">
    <property type="entry name" value="Tetratricopeptide repeat domain"/>
    <property type="match status" value="1"/>
</dbReference>
<dbReference type="Proteomes" id="UP000006671">
    <property type="component" value="Unassembled WGS sequence"/>
</dbReference>
<organism evidence="2">
    <name type="scientific">Naegleria gruberi</name>
    <name type="common">Amoeba</name>
    <dbReference type="NCBI Taxonomy" id="5762"/>
    <lineage>
        <taxon>Eukaryota</taxon>
        <taxon>Discoba</taxon>
        <taxon>Heterolobosea</taxon>
        <taxon>Tetramitia</taxon>
        <taxon>Eutetramitia</taxon>
        <taxon>Vahlkampfiidae</taxon>
        <taxon>Naegleria</taxon>
    </lineage>
</organism>